<dbReference type="GO" id="GO:0016787">
    <property type="term" value="F:hydrolase activity"/>
    <property type="evidence" value="ECO:0007669"/>
    <property type="project" value="UniProtKB-KW"/>
</dbReference>
<reference evidence="7 9" key="3">
    <citation type="submission" date="2018-04" db="EMBL/GenBank/DDBJ databases">
        <title>Genomic Encyclopedia of Type Strains, Phase IV (KMG-IV): sequencing the most valuable type-strain genomes for metagenomic binning, comparative biology and taxonomic classification.</title>
        <authorList>
            <person name="Goeker M."/>
        </authorList>
    </citation>
    <scope>NUCLEOTIDE SEQUENCE [LARGE SCALE GENOMIC DNA]</scope>
    <source>
        <strain evidence="7 9">DSM 26588</strain>
    </source>
</reference>
<dbReference type="RefSeq" id="WP_058116804.1">
    <property type="nucleotide sequence ID" value="NZ_CALICV010000030.1"/>
</dbReference>
<proteinExistence type="predicted"/>
<dbReference type="PANTHER" id="PTHR46233:SF3">
    <property type="entry name" value="HYDROXYACYLGLUTATHIONE HYDROLASE GLOC"/>
    <property type="match status" value="1"/>
</dbReference>
<dbReference type="InterPro" id="IPR051453">
    <property type="entry name" value="MBL_Glyoxalase_II"/>
</dbReference>
<keyword evidence="8" id="KW-1185">Reference proteome</keyword>
<dbReference type="CDD" id="cd06262">
    <property type="entry name" value="metallo-hydrolase-like_MBL-fold"/>
    <property type="match status" value="1"/>
</dbReference>
<evidence type="ECO:0000256" key="4">
    <source>
        <dbReference type="ARBA" id="ARBA00022833"/>
    </source>
</evidence>
<dbReference type="KEGG" id="ibu:IB211_00161c"/>
<evidence type="ECO:0000256" key="3">
    <source>
        <dbReference type="ARBA" id="ARBA00022801"/>
    </source>
</evidence>
<accession>A0A0S2VZN3</accession>
<dbReference type="Pfam" id="PF00753">
    <property type="entry name" value="Lactamase_B"/>
    <property type="match status" value="1"/>
</dbReference>
<dbReference type="Gene3D" id="3.60.15.10">
    <property type="entry name" value="Ribonuclease Z/Hydroxyacylglutathione hydrolase-like"/>
    <property type="match status" value="1"/>
</dbReference>
<evidence type="ECO:0000313" key="8">
    <source>
        <dbReference type="Proteomes" id="UP000064844"/>
    </source>
</evidence>
<gene>
    <name evidence="7" type="ORF">C7373_101548</name>
    <name evidence="6" type="ORF">IB211_00161c</name>
</gene>
<dbReference type="EMBL" id="CP011307">
    <property type="protein sequence ID" value="ALP92557.1"/>
    <property type="molecule type" value="Genomic_DNA"/>
</dbReference>
<reference evidence="8" key="2">
    <citation type="submission" date="2015-04" db="EMBL/GenBank/DDBJ databases">
        <title>A butyrogenic pathway from the amino acid lysine in a human gut commensal.</title>
        <authorList>
            <person name="de Vos W.M."/>
            <person name="Bui N.T.P."/>
            <person name="Plugge C.M."/>
            <person name="Ritari J."/>
        </authorList>
    </citation>
    <scope>NUCLEOTIDE SEQUENCE [LARGE SCALE GENOMIC DNA]</scope>
    <source>
        <strain evidence="8">AF211</strain>
    </source>
</reference>
<evidence type="ECO:0000313" key="9">
    <source>
        <dbReference type="Proteomes" id="UP000245778"/>
    </source>
</evidence>
<evidence type="ECO:0000259" key="5">
    <source>
        <dbReference type="SMART" id="SM00849"/>
    </source>
</evidence>
<dbReference type="GO" id="GO:0046872">
    <property type="term" value="F:metal ion binding"/>
    <property type="evidence" value="ECO:0007669"/>
    <property type="project" value="UniProtKB-KW"/>
</dbReference>
<evidence type="ECO:0000313" key="6">
    <source>
        <dbReference type="EMBL" id="ALP92557.1"/>
    </source>
</evidence>
<dbReference type="AlphaFoldDB" id="A0A0S2VZN3"/>
<dbReference type="eggNOG" id="COG0491">
    <property type="taxonomic scope" value="Bacteria"/>
</dbReference>
<evidence type="ECO:0000256" key="2">
    <source>
        <dbReference type="ARBA" id="ARBA00022723"/>
    </source>
</evidence>
<sequence>MIVKTMPVGPIGTNCYLLGDETSKACAMIDPGGDPNEILSMIREAGLALKAILLTHGHYDHTGGVAGLEAAFPGTPVYLHRADAEGVNPTMFPPLPREVLRFYDEGDTVAVGGLTVEVLHTPGHSKGSVVLKTGDILFTGDTLFRGSCGRTDLPGGSYQEIMTSLARLGRLAGDYRVCPGHEGLSTLDAERRSNYYLMEALAEQP</sequence>
<protein>
    <submittedName>
        <fullName evidence="7">Glyoxylase-like metal-dependent hydrolase (Beta-lactamase superfamily II)</fullName>
    </submittedName>
</protein>
<dbReference type="SUPFAM" id="SSF56281">
    <property type="entry name" value="Metallo-hydrolase/oxidoreductase"/>
    <property type="match status" value="1"/>
</dbReference>
<reference evidence="6 8" key="1">
    <citation type="journal article" date="2015" name="Nat. Commun.">
        <title>Production of butyrate from lysine and the Amadori product fructoselysine by a human gut commensal.</title>
        <authorList>
            <person name="Bui T.P."/>
            <person name="Ritari J."/>
            <person name="Boeren S."/>
            <person name="de Waard P."/>
            <person name="Plugge C.M."/>
            <person name="de Vos W.M."/>
        </authorList>
    </citation>
    <scope>NUCLEOTIDE SEQUENCE [LARGE SCALE GENOMIC DNA]</scope>
    <source>
        <strain evidence="6 8">AF211</strain>
    </source>
</reference>
<evidence type="ECO:0000256" key="1">
    <source>
        <dbReference type="ARBA" id="ARBA00001947"/>
    </source>
</evidence>
<dbReference type="GeneID" id="93227726"/>
<feature type="domain" description="Metallo-beta-lactamase" evidence="5">
    <location>
        <begin position="12"/>
        <end position="181"/>
    </location>
</feature>
<dbReference type="Proteomes" id="UP000245778">
    <property type="component" value="Unassembled WGS sequence"/>
</dbReference>
<dbReference type="STRING" id="1297617.IB211_00161c"/>
<dbReference type="SMART" id="SM00849">
    <property type="entry name" value="Lactamase_B"/>
    <property type="match status" value="1"/>
</dbReference>
<dbReference type="Proteomes" id="UP000064844">
    <property type="component" value="Chromosome"/>
</dbReference>
<dbReference type="EMBL" id="QEKK01000001">
    <property type="protein sequence ID" value="PVY60032.1"/>
    <property type="molecule type" value="Genomic_DNA"/>
</dbReference>
<evidence type="ECO:0000313" key="7">
    <source>
        <dbReference type="EMBL" id="PVY60032.1"/>
    </source>
</evidence>
<dbReference type="PANTHER" id="PTHR46233">
    <property type="entry name" value="HYDROXYACYLGLUTATHIONE HYDROLASE GLOC"/>
    <property type="match status" value="1"/>
</dbReference>
<dbReference type="InterPro" id="IPR001279">
    <property type="entry name" value="Metallo-B-lactamas"/>
</dbReference>
<organism evidence="6 8">
    <name type="scientific">Intestinimonas butyriciproducens</name>
    <dbReference type="NCBI Taxonomy" id="1297617"/>
    <lineage>
        <taxon>Bacteria</taxon>
        <taxon>Bacillati</taxon>
        <taxon>Bacillota</taxon>
        <taxon>Clostridia</taxon>
        <taxon>Eubacteriales</taxon>
        <taxon>Intestinimonas</taxon>
    </lineage>
</organism>
<comment type="cofactor">
    <cofactor evidence="1">
        <name>Zn(2+)</name>
        <dbReference type="ChEBI" id="CHEBI:29105"/>
    </cofactor>
</comment>
<keyword evidence="2" id="KW-0479">Metal-binding</keyword>
<keyword evidence="3 7" id="KW-0378">Hydrolase</keyword>
<dbReference type="OrthoDB" id="9802248at2"/>
<name>A0A0S2VZN3_9FIRM</name>
<dbReference type="InterPro" id="IPR036866">
    <property type="entry name" value="RibonucZ/Hydroxyglut_hydro"/>
</dbReference>
<keyword evidence="4" id="KW-0862">Zinc</keyword>